<dbReference type="AlphaFoldDB" id="A0A9D2F7T5"/>
<dbReference type="InterPro" id="IPR016977">
    <property type="entry name" value="ComGF"/>
</dbReference>
<evidence type="ECO:0000256" key="3">
    <source>
        <dbReference type="SAM" id="Phobius"/>
    </source>
</evidence>
<gene>
    <name evidence="4" type="ORF">IAA20_06715</name>
</gene>
<comment type="caution">
    <text evidence="4">The sequence shown here is derived from an EMBL/GenBank/DDBJ whole genome shotgun (WGS) entry which is preliminary data.</text>
</comment>
<protein>
    <submittedName>
        <fullName evidence="4">Prepilin-type N-terminal cleavage/methylation domain-containing protein</fullName>
    </submittedName>
</protein>
<evidence type="ECO:0000313" key="5">
    <source>
        <dbReference type="Proteomes" id="UP000824063"/>
    </source>
</evidence>
<sequence length="159" mass="18082">MRKLARKRNNLVFTASSLSAGFTLIECLVSLTIISLFFLIISGTFQQSQKIRQNVESREELEWQIFLVQFDKIAEKGTFRSVSSTGLVFDRHELHEGKVVGLAIKYSSKNQYIYLSNNGGTEPILTQVQSLVFERVNQTILFTVTFLNGDEKVGKWTIP</sequence>
<dbReference type="NCBIfam" id="TIGR02532">
    <property type="entry name" value="IV_pilin_GFxxxE"/>
    <property type="match status" value="1"/>
</dbReference>
<dbReference type="NCBIfam" id="NF041002">
    <property type="entry name" value="pilin_ComGF"/>
    <property type="match status" value="1"/>
</dbReference>
<evidence type="ECO:0000256" key="1">
    <source>
        <dbReference type="ARBA" id="ARBA00004241"/>
    </source>
</evidence>
<accession>A0A9D2F7T5</accession>
<evidence type="ECO:0000313" key="4">
    <source>
        <dbReference type="EMBL" id="HIZ53613.1"/>
    </source>
</evidence>
<feature type="transmembrane region" description="Helical" evidence="3">
    <location>
        <begin position="12"/>
        <end position="41"/>
    </location>
</feature>
<comment type="subcellular location">
    <subcellularLocation>
        <location evidence="1">Cell surface</location>
    </subcellularLocation>
</comment>
<keyword evidence="3" id="KW-1133">Transmembrane helix</keyword>
<dbReference type="Pfam" id="PF15980">
    <property type="entry name" value="ComGF"/>
    <property type="match status" value="1"/>
</dbReference>
<reference evidence="4" key="1">
    <citation type="journal article" date="2021" name="PeerJ">
        <title>Extensive microbial diversity within the chicken gut microbiome revealed by metagenomics and culture.</title>
        <authorList>
            <person name="Gilroy R."/>
            <person name="Ravi A."/>
            <person name="Getino M."/>
            <person name="Pursley I."/>
            <person name="Horton D.L."/>
            <person name="Alikhan N.F."/>
            <person name="Baker D."/>
            <person name="Gharbi K."/>
            <person name="Hall N."/>
            <person name="Watson M."/>
            <person name="Adriaenssens E.M."/>
            <person name="Foster-Nyarko E."/>
            <person name="Jarju S."/>
            <person name="Secka A."/>
            <person name="Antonio M."/>
            <person name="Oren A."/>
            <person name="Chaudhuri R.R."/>
            <person name="La Ragione R."/>
            <person name="Hildebrand F."/>
            <person name="Pallen M.J."/>
        </authorList>
    </citation>
    <scope>NUCLEOTIDE SEQUENCE</scope>
    <source>
        <strain evidence="4">CHK172-16539</strain>
    </source>
</reference>
<proteinExistence type="predicted"/>
<dbReference type="Proteomes" id="UP000824063">
    <property type="component" value="Unassembled WGS sequence"/>
</dbReference>
<dbReference type="Pfam" id="PF07963">
    <property type="entry name" value="N_methyl"/>
    <property type="match status" value="1"/>
</dbReference>
<reference evidence="4" key="2">
    <citation type="submission" date="2021-04" db="EMBL/GenBank/DDBJ databases">
        <authorList>
            <person name="Gilroy R."/>
        </authorList>
    </citation>
    <scope>NUCLEOTIDE SEQUENCE</scope>
    <source>
        <strain evidence="4">CHK172-16539</strain>
    </source>
</reference>
<keyword evidence="2" id="KW-0178">Competence</keyword>
<evidence type="ECO:0000256" key="2">
    <source>
        <dbReference type="ARBA" id="ARBA00023287"/>
    </source>
</evidence>
<name>A0A9D2F7T5_9ENTE</name>
<dbReference type="InterPro" id="IPR012902">
    <property type="entry name" value="N_methyl_site"/>
</dbReference>
<dbReference type="EMBL" id="DXBN01000147">
    <property type="protein sequence ID" value="HIZ53613.1"/>
    <property type="molecule type" value="Genomic_DNA"/>
</dbReference>
<keyword evidence="3" id="KW-0812">Transmembrane</keyword>
<keyword evidence="3" id="KW-0472">Membrane</keyword>
<organism evidence="4 5">
    <name type="scientific">Candidatus Enterococcus avicola</name>
    <dbReference type="NCBI Taxonomy" id="2838561"/>
    <lineage>
        <taxon>Bacteria</taxon>
        <taxon>Bacillati</taxon>
        <taxon>Bacillota</taxon>
        <taxon>Bacilli</taxon>
        <taxon>Lactobacillales</taxon>
        <taxon>Enterococcaceae</taxon>
        <taxon>Enterococcus</taxon>
    </lineage>
</organism>
<dbReference type="GO" id="GO:0030420">
    <property type="term" value="P:establishment of competence for transformation"/>
    <property type="evidence" value="ECO:0007669"/>
    <property type="project" value="UniProtKB-KW"/>
</dbReference>
<dbReference type="GO" id="GO:0009986">
    <property type="term" value="C:cell surface"/>
    <property type="evidence" value="ECO:0007669"/>
    <property type="project" value="UniProtKB-SubCell"/>
</dbReference>